<dbReference type="PANTHER" id="PTHR33164:SF94">
    <property type="entry name" value="TRANSCRIPTIONAL REGULATORY PROTEIN-RELATED"/>
    <property type="match status" value="1"/>
</dbReference>
<name>A0ABQ3IET8_9PSEU</name>
<evidence type="ECO:0000259" key="1">
    <source>
        <dbReference type="PROSITE" id="PS50995"/>
    </source>
</evidence>
<protein>
    <submittedName>
        <fullName evidence="2">MarR family transcriptional regulator</fullName>
    </submittedName>
</protein>
<keyword evidence="3" id="KW-1185">Reference proteome</keyword>
<dbReference type="Gene3D" id="1.10.10.10">
    <property type="entry name" value="Winged helix-like DNA-binding domain superfamily/Winged helix DNA-binding domain"/>
    <property type="match status" value="1"/>
</dbReference>
<dbReference type="RefSeq" id="WP_229873975.1">
    <property type="nucleotide sequence ID" value="NZ_BNAU01000001.1"/>
</dbReference>
<dbReference type="SUPFAM" id="SSF46785">
    <property type="entry name" value="Winged helix' DNA-binding domain"/>
    <property type="match status" value="1"/>
</dbReference>
<dbReference type="Pfam" id="PF12802">
    <property type="entry name" value="MarR_2"/>
    <property type="match status" value="1"/>
</dbReference>
<sequence length="156" mass="16957">MTQTNAAVTETETALAVLRSMVGIADTTVERGTAGLTLTQFRALRVIAERTPVTMGRVAAELGMNPSSVTRACDRLEASKLLHRAPNPLNKRETLLAPTARGRRLVDRVDHDRRSVLSEVLDRMEPRARERLALVFGAFADAAEAVLHSGDNADRG</sequence>
<dbReference type="InterPro" id="IPR036388">
    <property type="entry name" value="WH-like_DNA-bd_sf"/>
</dbReference>
<dbReference type="InterPro" id="IPR039422">
    <property type="entry name" value="MarR/SlyA-like"/>
</dbReference>
<gene>
    <name evidence="2" type="ORF">GCM10017786_00760</name>
</gene>
<accession>A0ABQ3IET8</accession>
<dbReference type="InterPro" id="IPR036390">
    <property type="entry name" value="WH_DNA-bd_sf"/>
</dbReference>
<dbReference type="InterPro" id="IPR000835">
    <property type="entry name" value="HTH_MarR-typ"/>
</dbReference>
<reference evidence="3" key="1">
    <citation type="journal article" date="2019" name="Int. J. Syst. Evol. Microbiol.">
        <title>The Global Catalogue of Microorganisms (GCM) 10K type strain sequencing project: providing services to taxonomists for standard genome sequencing and annotation.</title>
        <authorList>
            <consortium name="The Broad Institute Genomics Platform"/>
            <consortium name="The Broad Institute Genome Sequencing Center for Infectious Disease"/>
            <person name="Wu L."/>
            <person name="Ma J."/>
        </authorList>
    </citation>
    <scope>NUCLEOTIDE SEQUENCE [LARGE SCALE GENOMIC DNA]</scope>
    <source>
        <strain evidence="3">CGMCC 4.7677</strain>
    </source>
</reference>
<dbReference type="PROSITE" id="PS50995">
    <property type="entry name" value="HTH_MARR_2"/>
    <property type="match status" value="1"/>
</dbReference>
<dbReference type="PANTHER" id="PTHR33164">
    <property type="entry name" value="TRANSCRIPTIONAL REGULATOR, MARR FAMILY"/>
    <property type="match status" value="1"/>
</dbReference>
<organism evidence="2 3">
    <name type="scientific">Amycolatopsis deserti</name>
    <dbReference type="NCBI Taxonomy" id="185696"/>
    <lineage>
        <taxon>Bacteria</taxon>
        <taxon>Bacillati</taxon>
        <taxon>Actinomycetota</taxon>
        <taxon>Actinomycetes</taxon>
        <taxon>Pseudonocardiales</taxon>
        <taxon>Pseudonocardiaceae</taxon>
        <taxon>Amycolatopsis</taxon>
    </lineage>
</organism>
<comment type="caution">
    <text evidence="2">The sequence shown here is derived from an EMBL/GenBank/DDBJ whole genome shotgun (WGS) entry which is preliminary data.</text>
</comment>
<evidence type="ECO:0000313" key="3">
    <source>
        <dbReference type="Proteomes" id="UP000605897"/>
    </source>
</evidence>
<dbReference type="Proteomes" id="UP000605897">
    <property type="component" value="Unassembled WGS sequence"/>
</dbReference>
<evidence type="ECO:0000313" key="2">
    <source>
        <dbReference type="EMBL" id="GHE75773.1"/>
    </source>
</evidence>
<proteinExistence type="predicted"/>
<dbReference type="EMBL" id="BNAU01000001">
    <property type="protein sequence ID" value="GHE75773.1"/>
    <property type="molecule type" value="Genomic_DNA"/>
</dbReference>
<feature type="domain" description="HTH marR-type" evidence="1">
    <location>
        <begin position="1"/>
        <end position="141"/>
    </location>
</feature>
<dbReference type="SMART" id="SM00347">
    <property type="entry name" value="HTH_MARR"/>
    <property type="match status" value="1"/>
</dbReference>